<dbReference type="CDD" id="cd00829">
    <property type="entry name" value="SCP-x_thiolase"/>
    <property type="match status" value="1"/>
</dbReference>
<evidence type="ECO:0000313" key="3">
    <source>
        <dbReference type="EMBL" id="MCV7386476.1"/>
    </source>
</evidence>
<evidence type="ECO:0000313" key="4">
    <source>
        <dbReference type="Proteomes" id="UP001141659"/>
    </source>
</evidence>
<reference evidence="3" key="1">
    <citation type="submission" date="2020-07" db="EMBL/GenBank/DDBJ databases">
        <authorList>
            <person name="Pettersson B.M.F."/>
            <person name="Behra P.R.K."/>
            <person name="Ramesh M."/>
            <person name="Das S."/>
            <person name="Dasgupta S."/>
            <person name="Kirsebom L.A."/>
        </authorList>
    </citation>
    <scope>NUCLEOTIDE SEQUENCE</scope>
    <source>
        <strain evidence="3">DSM 44242</strain>
    </source>
</reference>
<dbReference type="Proteomes" id="UP001141659">
    <property type="component" value="Unassembled WGS sequence"/>
</dbReference>
<reference evidence="3" key="2">
    <citation type="journal article" date="2022" name="BMC Genomics">
        <title>Comparative genome analysis of mycobacteria focusing on tRNA and non-coding RNA.</title>
        <authorList>
            <person name="Behra P.R.K."/>
            <person name="Pettersson B.M.F."/>
            <person name="Ramesh M."/>
            <person name="Das S."/>
            <person name="Dasgupta S."/>
            <person name="Kirsebom L.A."/>
        </authorList>
    </citation>
    <scope>NUCLEOTIDE SEQUENCE</scope>
    <source>
        <strain evidence="3">DSM 44242</strain>
    </source>
</reference>
<dbReference type="EMBL" id="JACKVC010000006">
    <property type="protein sequence ID" value="MCV7386476.1"/>
    <property type="molecule type" value="Genomic_DNA"/>
</dbReference>
<comment type="caution">
    <text evidence="3">The sequence shown here is derived from an EMBL/GenBank/DDBJ whole genome shotgun (WGS) entry which is preliminary data.</text>
</comment>
<dbReference type="Pfam" id="PF22691">
    <property type="entry name" value="Thiolase_C_1"/>
    <property type="match status" value="1"/>
</dbReference>
<dbReference type="InterPro" id="IPR002155">
    <property type="entry name" value="Thiolase"/>
</dbReference>
<dbReference type="PIRSF" id="PIRSF000429">
    <property type="entry name" value="Ac-CoA_Ac_transf"/>
    <property type="match status" value="1"/>
</dbReference>
<proteinExistence type="predicted"/>
<dbReference type="AlphaFoldDB" id="A0AAW5SUB6"/>
<dbReference type="InterPro" id="IPR020616">
    <property type="entry name" value="Thiolase_N"/>
</dbReference>
<dbReference type="PANTHER" id="PTHR42870:SF1">
    <property type="entry name" value="NON-SPECIFIC LIPID-TRANSFER PROTEIN-LIKE 2"/>
    <property type="match status" value="1"/>
</dbReference>
<feature type="domain" description="Thiolase C-terminal" evidence="2">
    <location>
        <begin position="259"/>
        <end position="382"/>
    </location>
</feature>
<evidence type="ECO:0000259" key="2">
    <source>
        <dbReference type="Pfam" id="PF22691"/>
    </source>
</evidence>
<dbReference type="PANTHER" id="PTHR42870">
    <property type="entry name" value="ACETYL-COA C-ACETYLTRANSFERASE"/>
    <property type="match status" value="1"/>
</dbReference>
<organism evidence="3 4">
    <name type="scientific">Mycolicibacterium porcinum</name>
    <dbReference type="NCBI Taxonomy" id="39693"/>
    <lineage>
        <taxon>Bacteria</taxon>
        <taxon>Bacillati</taxon>
        <taxon>Actinomycetota</taxon>
        <taxon>Actinomycetes</taxon>
        <taxon>Mycobacteriales</taxon>
        <taxon>Mycobacteriaceae</taxon>
        <taxon>Mycolicibacterium</taxon>
    </lineage>
</organism>
<name>A0AAW5SUB6_9MYCO</name>
<accession>A0AAW5SUB6</accession>
<gene>
    <name evidence="3" type="ORF">H5P34_00245</name>
</gene>
<feature type="domain" description="Thiolase N-terminal" evidence="1">
    <location>
        <begin position="7"/>
        <end position="109"/>
    </location>
</feature>
<dbReference type="Gene3D" id="3.40.47.10">
    <property type="match status" value="1"/>
</dbReference>
<evidence type="ECO:0000259" key="1">
    <source>
        <dbReference type="Pfam" id="PF00108"/>
    </source>
</evidence>
<dbReference type="InterPro" id="IPR055140">
    <property type="entry name" value="Thiolase_C_2"/>
</dbReference>
<dbReference type="Pfam" id="PF00108">
    <property type="entry name" value="Thiolase_N"/>
    <property type="match status" value="1"/>
</dbReference>
<dbReference type="SUPFAM" id="SSF53901">
    <property type="entry name" value="Thiolase-like"/>
    <property type="match status" value="2"/>
</dbReference>
<dbReference type="RefSeq" id="WP_036446567.1">
    <property type="nucleotide sequence ID" value="NZ_JACKVC010000006.1"/>
</dbReference>
<dbReference type="InterPro" id="IPR016039">
    <property type="entry name" value="Thiolase-like"/>
</dbReference>
<sequence>MDSGDGVAIVGIGMHRFGRTEGVSGRQQGAVAVRAALADAGISWENVQVAAGGSMSAGAADTLVSDLGLTGLTFINVTNGCATGGSALTVAADAITSGSADIAMAIGFDKHDRGAFNADPADWGLEPWYGRIGLMLTTQFFALKTQRYLYEHDLDASLLSQLAARAFRNGSLNDMAWRRKPLSAEDIAGSAMISDPLTQYMLCSPGEGGVALVLCRANLARRYTDRPIYLRAVATRTRRYGSFEVFSPWLSPQRGPGPTEDAARAAFEQAGVDPREVAVAQLQDTDAGSELIHMAETGLCEHGRQAELIASGRTELDGTLPVNTDGGCLAMGEPIGASGLRQVYETVLQLRGDAGQRQVRGQPAVGFTHVYGAPGVSACTVLTR</sequence>
<protein>
    <submittedName>
        <fullName evidence="3">Thiolase family protein</fullName>
    </submittedName>
</protein>
<dbReference type="GO" id="GO:0016747">
    <property type="term" value="F:acyltransferase activity, transferring groups other than amino-acyl groups"/>
    <property type="evidence" value="ECO:0007669"/>
    <property type="project" value="InterPro"/>
</dbReference>